<keyword evidence="3" id="KW-1133">Transmembrane helix</keyword>
<dbReference type="Proteomes" id="UP000190951">
    <property type="component" value="Chromosome"/>
</dbReference>
<dbReference type="KEGG" id="crw:CROST_038370"/>
<dbReference type="EMBL" id="CP096983">
    <property type="protein sequence ID" value="URZ13087.1"/>
    <property type="molecule type" value="Genomic_DNA"/>
</dbReference>
<evidence type="ECO:0000313" key="6">
    <source>
        <dbReference type="Proteomes" id="UP000190951"/>
    </source>
</evidence>
<dbReference type="AlphaFoldDB" id="A0A1S8MH28"/>
<dbReference type="STRING" id="84029.CROST_18150"/>
<gene>
    <name evidence="5" type="ORF">CROST_038370</name>
</gene>
<evidence type="ECO:0000256" key="2">
    <source>
        <dbReference type="ARBA" id="ARBA00022692"/>
    </source>
</evidence>
<dbReference type="RefSeq" id="WP_077832165.1">
    <property type="nucleotide sequence ID" value="NZ_CP096983.1"/>
</dbReference>
<dbReference type="GO" id="GO:0016020">
    <property type="term" value="C:membrane"/>
    <property type="evidence" value="ECO:0007669"/>
    <property type="project" value="UniProtKB-SubCell"/>
</dbReference>
<comment type="subcellular location">
    <subcellularLocation>
        <location evidence="1">Membrane</location>
        <topology evidence="1">Multi-pass membrane protein</topology>
    </subcellularLocation>
</comment>
<dbReference type="Pfam" id="PF12698">
    <property type="entry name" value="ABC2_membrane_3"/>
    <property type="match status" value="1"/>
</dbReference>
<evidence type="ECO:0000313" key="5">
    <source>
        <dbReference type="EMBL" id="URZ13087.1"/>
    </source>
</evidence>
<protein>
    <submittedName>
        <fullName evidence="5">Uncharacterized protein</fullName>
    </submittedName>
</protein>
<keyword evidence="6" id="KW-1185">Reference proteome</keyword>
<accession>A0A1S8MH28</accession>
<organism evidence="5 6">
    <name type="scientific">Clostridium felsineum</name>
    <dbReference type="NCBI Taxonomy" id="36839"/>
    <lineage>
        <taxon>Bacteria</taxon>
        <taxon>Bacillati</taxon>
        <taxon>Bacillota</taxon>
        <taxon>Clostridia</taxon>
        <taxon>Eubacteriales</taxon>
        <taxon>Clostridiaceae</taxon>
        <taxon>Clostridium</taxon>
    </lineage>
</organism>
<keyword evidence="2" id="KW-0812">Transmembrane</keyword>
<evidence type="ECO:0000256" key="4">
    <source>
        <dbReference type="ARBA" id="ARBA00023136"/>
    </source>
</evidence>
<dbReference type="InterPro" id="IPR013525">
    <property type="entry name" value="ABC2_TM"/>
</dbReference>
<dbReference type="GO" id="GO:0140359">
    <property type="term" value="F:ABC-type transporter activity"/>
    <property type="evidence" value="ECO:0007669"/>
    <property type="project" value="InterPro"/>
</dbReference>
<reference evidence="5 6" key="1">
    <citation type="submission" date="2022-04" db="EMBL/GenBank/DDBJ databases">
        <title>Genome sequence of C. roseum typestrain.</title>
        <authorList>
            <person name="Poehlein A."/>
            <person name="Schoch T."/>
            <person name="Duerre P."/>
            <person name="Daniel R."/>
        </authorList>
    </citation>
    <scope>NUCLEOTIDE SEQUENCE [LARGE SCALE GENOMIC DNA]</scope>
    <source>
        <strain evidence="5 6">DSM 7320</strain>
    </source>
</reference>
<evidence type="ECO:0000256" key="3">
    <source>
        <dbReference type="ARBA" id="ARBA00022989"/>
    </source>
</evidence>
<name>A0A1S8MH28_9CLOT</name>
<sequence>MKACKRTIKALICKELKDYDKNPIIIIALFLPFLTSVFYGSIFKEVLFKIDLCINSGITFLGIILMPYLIIEEKEKHTLDVLILYSVNSFEFLMGKVLPFIFFALFANILSVLNIFKLNFIAFIEIILIIFISLLSVTLIGALIGFVCRNQSEAMFVSIIIMLLIYIFTLGGSLNSVLSRISSLCGISAMNLLLGNIIEGKGVFSSPQSLIIMIIWIILPIILFRVIYKRKKFE</sequence>
<proteinExistence type="predicted"/>
<keyword evidence="4" id="KW-0472">Membrane</keyword>
<evidence type="ECO:0000256" key="1">
    <source>
        <dbReference type="ARBA" id="ARBA00004141"/>
    </source>
</evidence>